<keyword evidence="9" id="KW-0229">DNA integration</keyword>
<evidence type="ECO:0000259" key="16">
    <source>
        <dbReference type="PROSITE" id="PS50994"/>
    </source>
</evidence>
<sequence length="293" mass="32724">MGLPSSDKPCKICDLNKATHIPFKGHFKHATLPLDWVHIDLVGPITPPSIYGACYFLTIVDQATASKITRFLKNKSEAYDHFVSVKKLMENKNDRTIKKLVLDRGGKLLNNQFKEFTSSCGFQHIFSLSYTPQHNGFAEKANQTILEKAKCLLNSSNLPQSYWAKAINTSTTLSNLIPTPTRHNMSPYTLWTKFPPHIKKLKVFGCQAVILVPKEHREWKLSKSHVICNESVFPFLTSSKSPDQEICWGNKDEMITVDETSTSPSSAGGKEAQVTVDEIRASSPVGSRVAESL</sequence>
<evidence type="ECO:0000256" key="3">
    <source>
        <dbReference type="ARBA" id="ARBA00022722"/>
    </source>
</evidence>
<evidence type="ECO:0000313" key="18">
    <source>
        <dbReference type="Proteomes" id="UP000765509"/>
    </source>
</evidence>
<accession>A0A9Q3P7V1</accession>
<keyword evidence="8" id="KW-0694">RNA-binding</keyword>
<dbReference type="Gene3D" id="3.30.420.10">
    <property type="entry name" value="Ribonuclease H-like superfamily/Ribonuclease H"/>
    <property type="match status" value="1"/>
</dbReference>
<evidence type="ECO:0000256" key="12">
    <source>
        <dbReference type="ARBA" id="ARBA00023172"/>
    </source>
</evidence>
<dbReference type="GO" id="GO:0005634">
    <property type="term" value="C:nucleus"/>
    <property type="evidence" value="ECO:0007669"/>
    <property type="project" value="UniProtKB-ARBA"/>
</dbReference>
<keyword evidence="7" id="KW-0460">Magnesium</keyword>
<keyword evidence="12" id="KW-0233">DNA recombination</keyword>
<organism evidence="17 18">
    <name type="scientific">Austropuccinia psidii MF-1</name>
    <dbReference type="NCBI Taxonomy" id="1389203"/>
    <lineage>
        <taxon>Eukaryota</taxon>
        <taxon>Fungi</taxon>
        <taxon>Dikarya</taxon>
        <taxon>Basidiomycota</taxon>
        <taxon>Pucciniomycotina</taxon>
        <taxon>Pucciniomycetes</taxon>
        <taxon>Pucciniales</taxon>
        <taxon>Sphaerophragmiaceae</taxon>
        <taxon>Austropuccinia</taxon>
    </lineage>
</organism>
<evidence type="ECO:0000256" key="5">
    <source>
        <dbReference type="ARBA" id="ARBA00022759"/>
    </source>
</evidence>
<keyword evidence="5" id="KW-0255">Endonuclease</keyword>
<evidence type="ECO:0000256" key="15">
    <source>
        <dbReference type="SAM" id="MobiDB-lite"/>
    </source>
</evidence>
<evidence type="ECO:0000256" key="9">
    <source>
        <dbReference type="ARBA" id="ARBA00022908"/>
    </source>
</evidence>
<feature type="region of interest" description="Disordered" evidence="15">
    <location>
        <begin position="258"/>
        <end position="293"/>
    </location>
</feature>
<evidence type="ECO:0000256" key="14">
    <source>
        <dbReference type="ARBA" id="ARBA00049244"/>
    </source>
</evidence>
<protein>
    <recommendedName>
        <fullName evidence="16">Integrase catalytic domain-containing protein</fullName>
    </recommendedName>
</protein>
<dbReference type="InterPro" id="IPR039537">
    <property type="entry name" value="Retrotran_Ty1/copia-like"/>
</dbReference>
<keyword evidence="10" id="KW-0695">RNA-directed DNA polymerase</keyword>
<dbReference type="GO" id="GO:0032196">
    <property type="term" value="P:transposition"/>
    <property type="evidence" value="ECO:0007669"/>
    <property type="project" value="UniProtKB-KW"/>
</dbReference>
<evidence type="ECO:0000256" key="6">
    <source>
        <dbReference type="ARBA" id="ARBA00022801"/>
    </source>
</evidence>
<comment type="catalytic activity">
    <reaction evidence="14">
        <text>DNA(n) + a 2'-deoxyribonucleoside 5'-triphosphate = DNA(n+1) + diphosphate</text>
        <dbReference type="Rhea" id="RHEA:22508"/>
        <dbReference type="Rhea" id="RHEA-COMP:17339"/>
        <dbReference type="Rhea" id="RHEA-COMP:17340"/>
        <dbReference type="ChEBI" id="CHEBI:33019"/>
        <dbReference type="ChEBI" id="CHEBI:61560"/>
        <dbReference type="ChEBI" id="CHEBI:173112"/>
        <dbReference type="EC" id="2.7.7.7"/>
    </reaction>
</comment>
<evidence type="ECO:0000313" key="17">
    <source>
        <dbReference type="EMBL" id="MBW0549756.1"/>
    </source>
</evidence>
<dbReference type="AlphaFoldDB" id="A0A9Q3P7V1"/>
<dbReference type="Proteomes" id="UP000765509">
    <property type="component" value="Unassembled WGS sequence"/>
</dbReference>
<keyword evidence="1" id="KW-0815">Transposition</keyword>
<gene>
    <name evidence="17" type="ORF">O181_089471</name>
</gene>
<dbReference type="PANTHER" id="PTHR42648">
    <property type="entry name" value="TRANSPOSASE, PUTATIVE-RELATED"/>
    <property type="match status" value="1"/>
</dbReference>
<dbReference type="GO" id="GO:0016787">
    <property type="term" value="F:hydrolase activity"/>
    <property type="evidence" value="ECO:0007669"/>
    <property type="project" value="UniProtKB-KW"/>
</dbReference>
<keyword evidence="2" id="KW-0548">Nucleotidyltransferase</keyword>
<evidence type="ECO:0000256" key="11">
    <source>
        <dbReference type="ARBA" id="ARBA00022932"/>
    </source>
</evidence>
<evidence type="ECO:0000256" key="8">
    <source>
        <dbReference type="ARBA" id="ARBA00022884"/>
    </source>
</evidence>
<dbReference type="EMBL" id="AVOT02055145">
    <property type="protein sequence ID" value="MBW0549756.1"/>
    <property type="molecule type" value="Genomic_DNA"/>
</dbReference>
<dbReference type="InterPro" id="IPR036397">
    <property type="entry name" value="RNaseH_sf"/>
</dbReference>
<proteinExistence type="predicted"/>
<dbReference type="OrthoDB" id="1749397at2759"/>
<keyword evidence="4" id="KW-0479">Metal-binding</keyword>
<keyword evidence="18" id="KW-1185">Reference proteome</keyword>
<dbReference type="GO" id="GO:0003887">
    <property type="term" value="F:DNA-directed DNA polymerase activity"/>
    <property type="evidence" value="ECO:0007669"/>
    <property type="project" value="UniProtKB-KW"/>
</dbReference>
<reference evidence="17" key="1">
    <citation type="submission" date="2021-03" db="EMBL/GenBank/DDBJ databases">
        <title>Draft genome sequence of rust myrtle Austropuccinia psidii MF-1, a brazilian biotype.</title>
        <authorList>
            <person name="Quecine M.C."/>
            <person name="Pachon D.M.R."/>
            <person name="Bonatelli M.L."/>
            <person name="Correr F.H."/>
            <person name="Franceschini L.M."/>
            <person name="Leite T.F."/>
            <person name="Margarido G.R.A."/>
            <person name="Almeida C.A."/>
            <person name="Ferrarezi J.A."/>
            <person name="Labate C.A."/>
        </authorList>
    </citation>
    <scope>NUCLEOTIDE SEQUENCE</scope>
    <source>
        <strain evidence="17">MF-1</strain>
    </source>
</reference>
<dbReference type="InterPro" id="IPR012337">
    <property type="entry name" value="RNaseH-like_sf"/>
</dbReference>
<evidence type="ECO:0000256" key="7">
    <source>
        <dbReference type="ARBA" id="ARBA00022842"/>
    </source>
</evidence>
<feature type="domain" description="Integrase catalytic" evidence="16">
    <location>
        <begin position="29"/>
        <end position="195"/>
    </location>
</feature>
<evidence type="ECO:0000256" key="4">
    <source>
        <dbReference type="ARBA" id="ARBA00022723"/>
    </source>
</evidence>
<evidence type="ECO:0000256" key="10">
    <source>
        <dbReference type="ARBA" id="ARBA00022918"/>
    </source>
</evidence>
<keyword evidence="6" id="KW-0378">Hydrolase</keyword>
<dbReference type="GO" id="GO:0003723">
    <property type="term" value="F:RNA binding"/>
    <property type="evidence" value="ECO:0007669"/>
    <property type="project" value="UniProtKB-KW"/>
</dbReference>
<keyword evidence="3" id="KW-0540">Nuclease</keyword>
<evidence type="ECO:0000256" key="1">
    <source>
        <dbReference type="ARBA" id="ARBA00022578"/>
    </source>
</evidence>
<comment type="catalytic activity">
    <reaction evidence="13">
        <text>DNA(n) + a 2'-deoxyribonucleoside 5'-triphosphate = DNA(n+1) + diphosphate</text>
        <dbReference type="Rhea" id="RHEA:22508"/>
        <dbReference type="Rhea" id="RHEA-COMP:17339"/>
        <dbReference type="Rhea" id="RHEA-COMP:17340"/>
        <dbReference type="ChEBI" id="CHEBI:33019"/>
        <dbReference type="ChEBI" id="CHEBI:61560"/>
        <dbReference type="ChEBI" id="CHEBI:173112"/>
        <dbReference type="EC" id="2.7.7.49"/>
    </reaction>
</comment>
<evidence type="ECO:0000256" key="13">
    <source>
        <dbReference type="ARBA" id="ARBA00048173"/>
    </source>
</evidence>
<evidence type="ECO:0000256" key="2">
    <source>
        <dbReference type="ARBA" id="ARBA00022695"/>
    </source>
</evidence>
<dbReference type="GO" id="GO:0046872">
    <property type="term" value="F:metal ion binding"/>
    <property type="evidence" value="ECO:0007669"/>
    <property type="project" value="UniProtKB-KW"/>
</dbReference>
<comment type="caution">
    <text evidence="17">The sequence shown here is derived from an EMBL/GenBank/DDBJ whole genome shotgun (WGS) entry which is preliminary data.</text>
</comment>
<dbReference type="PANTHER" id="PTHR42648:SF11">
    <property type="entry name" value="TRANSPOSON TY4-P GAG-POL POLYPROTEIN"/>
    <property type="match status" value="1"/>
</dbReference>
<keyword evidence="11" id="KW-0808">Transferase</keyword>
<dbReference type="GO" id="GO:0006310">
    <property type="term" value="P:DNA recombination"/>
    <property type="evidence" value="ECO:0007669"/>
    <property type="project" value="UniProtKB-KW"/>
</dbReference>
<dbReference type="SUPFAM" id="SSF53098">
    <property type="entry name" value="Ribonuclease H-like"/>
    <property type="match status" value="1"/>
</dbReference>
<dbReference type="InterPro" id="IPR001584">
    <property type="entry name" value="Integrase_cat-core"/>
</dbReference>
<dbReference type="PROSITE" id="PS50994">
    <property type="entry name" value="INTEGRASE"/>
    <property type="match status" value="1"/>
</dbReference>
<dbReference type="GO" id="GO:0015074">
    <property type="term" value="P:DNA integration"/>
    <property type="evidence" value="ECO:0007669"/>
    <property type="project" value="UniProtKB-KW"/>
</dbReference>
<dbReference type="GO" id="GO:0004519">
    <property type="term" value="F:endonuclease activity"/>
    <property type="evidence" value="ECO:0007669"/>
    <property type="project" value="UniProtKB-KW"/>
</dbReference>
<name>A0A9Q3P7V1_9BASI</name>
<dbReference type="GO" id="GO:0003964">
    <property type="term" value="F:RNA-directed DNA polymerase activity"/>
    <property type="evidence" value="ECO:0007669"/>
    <property type="project" value="UniProtKB-KW"/>
</dbReference>
<keyword evidence="11" id="KW-0239">DNA-directed DNA polymerase</keyword>